<evidence type="ECO:0000313" key="2">
    <source>
        <dbReference type="Proteomes" id="UP001152795"/>
    </source>
</evidence>
<proteinExistence type="predicted"/>
<dbReference type="InterPro" id="IPR013320">
    <property type="entry name" value="ConA-like_dom_sf"/>
</dbReference>
<gene>
    <name evidence="1" type="ORF">PACLA_8A007598</name>
</gene>
<dbReference type="PANTHER" id="PTHR23282:SF142">
    <property type="entry name" value="MAM DOMAIN-CONTAINING PROTEIN"/>
    <property type="match status" value="1"/>
</dbReference>
<dbReference type="Pfam" id="PF00629">
    <property type="entry name" value="MAM"/>
    <property type="match status" value="1"/>
</dbReference>
<feature type="non-terminal residue" evidence="1">
    <location>
        <position position="1"/>
    </location>
</feature>
<sequence>KKRTDDSSRIIITATTVGAGVFLSIVLIVLLVKYKRRKRAPKLSTPVNIPLETNETSPEPLPDDEVYVKSEGKMNPVWSLSGNQGVERHQAPVAVNNQTASYQFVIEGVRGGSIYGDIAIDDISLMDSCPRDKGTTDGSSRIIIIATTLGAGVFLSIVLIVLLIKYKRRKRAPKLSFLVNIPLETNEISPEPLPVDEKPFYEIVAELYDDVGTSGNESGHTSADGQ</sequence>
<evidence type="ECO:0000313" key="1">
    <source>
        <dbReference type="EMBL" id="CAB4005731.1"/>
    </source>
</evidence>
<protein>
    <submittedName>
        <fullName evidence="1">MAM domain-containing glycosylphosphatidylinositol anchor 2 isoform X4</fullName>
    </submittedName>
</protein>
<dbReference type="GO" id="GO:0016020">
    <property type="term" value="C:membrane"/>
    <property type="evidence" value="ECO:0007669"/>
    <property type="project" value="InterPro"/>
</dbReference>
<dbReference type="Proteomes" id="UP001152795">
    <property type="component" value="Unassembled WGS sequence"/>
</dbReference>
<dbReference type="OrthoDB" id="6107927at2759"/>
<dbReference type="AlphaFoldDB" id="A0A7D9EDB4"/>
<dbReference type="InterPro" id="IPR051560">
    <property type="entry name" value="MAM_domain-containing"/>
</dbReference>
<keyword evidence="2" id="KW-1185">Reference proteome</keyword>
<reference evidence="1" key="1">
    <citation type="submission" date="2020-04" db="EMBL/GenBank/DDBJ databases">
        <authorList>
            <person name="Alioto T."/>
            <person name="Alioto T."/>
            <person name="Gomez Garrido J."/>
        </authorList>
    </citation>
    <scope>NUCLEOTIDE SEQUENCE</scope>
    <source>
        <strain evidence="1">A484AB</strain>
    </source>
</reference>
<dbReference type="Gene3D" id="2.60.120.200">
    <property type="match status" value="1"/>
</dbReference>
<dbReference type="EMBL" id="CACRXK020005295">
    <property type="protein sequence ID" value="CAB4005731.1"/>
    <property type="molecule type" value="Genomic_DNA"/>
</dbReference>
<dbReference type="PANTHER" id="PTHR23282">
    <property type="entry name" value="APICAL ENDOSOMAL GLYCOPROTEIN PRECURSOR"/>
    <property type="match status" value="1"/>
</dbReference>
<accession>A0A7D9EDB4</accession>
<dbReference type="InterPro" id="IPR000998">
    <property type="entry name" value="MAM_dom"/>
</dbReference>
<organism evidence="1 2">
    <name type="scientific">Paramuricea clavata</name>
    <name type="common">Red gorgonian</name>
    <name type="synonym">Violescent sea-whip</name>
    <dbReference type="NCBI Taxonomy" id="317549"/>
    <lineage>
        <taxon>Eukaryota</taxon>
        <taxon>Metazoa</taxon>
        <taxon>Cnidaria</taxon>
        <taxon>Anthozoa</taxon>
        <taxon>Octocorallia</taxon>
        <taxon>Malacalcyonacea</taxon>
        <taxon>Plexauridae</taxon>
        <taxon>Paramuricea</taxon>
    </lineage>
</organism>
<dbReference type="PROSITE" id="PS50060">
    <property type="entry name" value="MAM_2"/>
    <property type="match status" value="1"/>
</dbReference>
<dbReference type="SUPFAM" id="SSF49899">
    <property type="entry name" value="Concanavalin A-like lectins/glucanases"/>
    <property type="match status" value="1"/>
</dbReference>
<comment type="caution">
    <text evidence="1">The sequence shown here is derived from an EMBL/GenBank/DDBJ whole genome shotgun (WGS) entry which is preliminary data.</text>
</comment>
<name>A0A7D9EDB4_PARCT</name>